<dbReference type="RefSeq" id="WP_119367517.1">
    <property type="nucleotide sequence ID" value="NZ_QXDJ01000004.1"/>
</dbReference>
<sequence>MKNKLFIIEGLPCTGKSTTSKFVADILLKKGRSVSCYDEGDLEHPADYEFHAFMTSNDLRIFNDIELQQVQNIGVMKNSGVVIPLSKVNGELFNKIIPFKIYDCLPWEIEKAIMLEHWEEFAKQANKEMNIYVFNCCFLQNPLCEMMMRFNFPYENIQKYITSIYEHIKTLSPVIIYLQNSKVKERVSEVAMERDDEWLKSVIDYHTSQGYGKSNSLEGFDGYISCIEERQKVELSILKQLPIEKVIIDMPFEDWERTHNIITDFIKERI</sequence>
<reference evidence="1 2" key="1">
    <citation type="submission" date="2018-08" db="EMBL/GenBank/DDBJ databases">
        <title>Genome of Clostridium chromiireducens C1, DSM12136.</title>
        <authorList>
            <person name="Xing M."/>
            <person name="Wei Y."/>
            <person name="Ang E.L."/>
            <person name="Zhao H."/>
            <person name="Zhang Y."/>
        </authorList>
    </citation>
    <scope>NUCLEOTIDE SEQUENCE [LARGE SCALE GENOMIC DNA]</scope>
    <source>
        <strain evidence="1 2">C1</strain>
    </source>
</reference>
<dbReference type="SUPFAM" id="SSF52540">
    <property type="entry name" value="P-loop containing nucleoside triphosphate hydrolases"/>
    <property type="match status" value="2"/>
</dbReference>
<name>A0A399IM87_9CLOT</name>
<dbReference type="Proteomes" id="UP000265930">
    <property type="component" value="Unassembled WGS sequence"/>
</dbReference>
<dbReference type="AlphaFoldDB" id="A0A399IM87"/>
<gene>
    <name evidence="1" type="ORF">D2A34_18300</name>
</gene>
<evidence type="ECO:0000313" key="1">
    <source>
        <dbReference type="EMBL" id="RII33677.1"/>
    </source>
</evidence>
<proteinExistence type="predicted"/>
<evidence type="ECO:0008006" key="3">
    <source>
        <dbReference type="Google" id="ProtNLM"/>
    </source>
</evidence>
<dbReference type="InterPro" id="IPR027417">
    <property type="entry name" value="P-loop_NTPase"/>
</dbReference>
<accession>A0A399IM87</accession>
<comment type="caution">
    <text evidence="1">The sequence shown here is derived from an EMBL/GenBank/DDBJ whole genome shotgun (WGS) entry which is preliminary data.</text>
</comment>
<evidence type="ECO:0000313" key="2">
    <source>
        <dbReference type="Proteomes" id="UP000265930"/>
    </source>
</evidence>
<protein>
    <recommendedName>
        <fullName evidence="3">Adenylyl-sulfate kinase</fullName>
    </recommendedName>
</protein>
<organism evidence="1 2">
    <name type="scientific">Clostridium chromiireducens</name>
    <dbReference type="NCBI Taxonomy" id="225345"/>
    <lineage>
        <taxon>Bacteria</taxon>
        <taxon>Bacillati</taxon>
        <taxon>Bacillota</taxon>
        <taxon>Clostridia</taxon>
        <taxon>Eubacteriales</taxon>
        <taxon>Clostridiaceae</taxon>
        <taxon>Clostridium</taxon>
    </lineage>
</organism>
<dbReference type="EMBL" id="QXDJ01000004">
    <property type="protein sequence ID" value="RII33677.1"/>
    <property type="molecule type" value="Genomic_DNA"/>
</dbReference>